<evidence type="ECO:0000313" key="2">
    <source>
        <dbReference type="Proteomes" id="UP000215506"/>
    </source>
</evidence>
<evidence type="ECO:0000313" key="1">
    <source>
        <dbReference type="EMBL" id="OXR46916.1"/>
    </source>
</evidence>
<dbReference type="RefSeq" id="WP_143859856.1">
    <property type="nucleotide sequence ID" value="NZ_NGAF01000001.1"/>
</dbReference>
<accession>A0A231HDR1</accession>
<sequence length="233" mass="25175">MTDLPASCRHVIDPDTLDALHEILADPSTPFGVAPGAPYDRQLTALREAHDYISSRRVAAAAIASPQAARAVLDGLGEADPQLARTLRRHVVLAPILAELPAGRERDAVLGDIDRGDLVTWTVQVNSWTWHEGAGPSGERPIARADAELIVDHFPGLYDAILLWEPTTAAVIAVPTHRAGVSWVAAEANSIDRWVVRLDRTTFHTHELIRIGSDQRALLDRLTGSTSPAPAEP</sequence>
<organism evidence="1 2">
    <name type="scientific">Nocardia cerradoensis</name>
    <dbReference type="NCBI Taxonomy" id="85688"/>
    <lineage>
        <taxon>Bacteria</taxon>
        <taxon>Bacillati</taxon>
        <taxon>Actinomycetota</taxon>
        <taxon>Actinomycetes</taxon>
        <taxon>Mycobacteriales</taxon>
        <taxon>Nocardiaceae</taxon>
        <taxon>Nocardia</taxon>
    </lineage>
</organism>
<dbReference type="Proteomes" id="UP000215506">
    <property type="component" value="Unassembled WGS sequence"/>
</dbReference>
<protein>
    <submittedName>
        <fullName evidence="1">Uncharacterized protein</fullName>
    </submittedName>
</protein>
<dbReference type="EMBL" id="NGAF01000001">
    <property type="protein sequence ID" value="OXR46916.1"/>
    <property type="molecule type" value="Genomic_DNA"/>
</dbReference>
<reference evidence="1 2" key="1">
    <citation type="submission" date="2017-07" db="EMBL/GenBank/DDBJ databases">
        <title>First draft Genome Sequence of Nocardia cerradoensis isolated from human infection.</title>
        <authorList>
            <person name="Carrasco G."/>
        </authorList>
    </citation>
    <scope>NUCLEOTIDE SEQUENCE [LARGE SCALE GENOMIC DNA]</scope>
    <source>
        <strain evidence="1 2">CNM20130759</strain>
    </source>
</reference>
<comment type="caution">
    <text evidence="1">The sequence shown here is derived from an EMBL/GenBank/DDBJ whole genome shotgun (WGS) entry which is preliminary data.</text>
</comment>
<name>A0A231HDR1_9NOCA</name>
<dbReference type="AlphaFoldDB" id="A0A231HDR1"/>
<proteinExistence type="predicted"/>
<gene>
    <name evidence="1" type="ORF">B7C42_00030</name>
</gene>
<keyword evidence="2" id="KW-1185">Reference proteome</keyword>